<organism evidence="3 4">
    <name type="scientific">Candidatus Fervidibacter japonicus</name>
    <dbReference type="NCBI Taxonomy" id="2035412"/>
    <lineage>
        <taxon>Bacteria</taxon>
        <taxon>Candidatus Fervidibacterota</taxon>
        <taxon>Candidatus Fervidibacter</taxon>
    </lineage>
</organism>
<evidence type="ECO:0000259" key="2">
    <source>
        <dbReference type="Pfam" id="PF00578"/>
    </source>
</evidence>
<dbReference type="Gene3D" id="3.40.30.10">
    <property type="entry name" value="Glutaredoxin"/>
    <property type="match status" value="1"/>
</dbReference>
<keyword evidence="3" id="KW-0575">Peroxidase</keyword>
<name>A0A2H5XBL5_9BACT</name>
<gene>
    <name evidence="3" type="primary">bcp</name>
    <name evidence="3" type="ORF">HRbin17_01020</name>
</gene>
<proteinExistence type="predicted"/>
<dbReference type="Proteomes" id="UP000236173">
    <property type="component" value="Unassembled WGS sequence"/>
</dbReference>
<sequence>METLPLISPVRYGFRHLSVLKLWVSHTGVRAVLWFAMLTSFALLGKEPQRSQPLKVGDPAPMFEAVNHEGKPVKLTDFKGKWVIIAFFVKAKTPG</sequence>
<evidence type="ECO:0000313" key="3">
    <source>
        <dbReference type="EMBL" id="GBC98507.1"/>
    </source>
</evidence>
<dbReference type="InterPro" id="IPR000866">
    <property type="entry name" value="AhpC/TSA"/>
</dbReference>
<keyword evidence="1" id="KW-0472">Membrane</keyword>
<keyword evidence="3" id="KW-0560">Oxidoreductase</keyword>
<dbReference type="InterPro" id="IPR036249">
    <property type="entry name" value="Thioredoxin-like_sf"/>
</dbReference>
<evidence type="ECO:0000313" key="4">
    <source>
        <dbReference type="Proteomes" id="UP000236173"/>
    </source>
</evidence>
<dbReference type="SUPFAM" id="SSF52833">
    <property type="entry name" value="Thioredoxin-like"/>
    <property type="match status" value="1"/>
</dbReference>
<comment type="caution">
    <text evidence="3">The sequence shown here is derived from an EMBL/GenBank/DDBJ whole genome shotgun (WGS) entry which is preliminary data.</text>
</comment>
<dbReference type="AlphaFoldDB" id="A0A2H5XBL5"/>
<dbReference type="Pfam" id="PF00578">
    <property type="entry name" value="AhpC-TSA"/>
    <property type="match status" value="1"/>
</dbReference>
<evidence type="ECO:0000256" key="1">
    <source>
        <dbReference type="SAM" id="Phobius"/>
    </source>
</evidence>
<dbReference type="EMBL" id="BEHT01000011">
    <property type="protein sequence ID" value="GBC98507.1"/>
    <property type="molecule type" value="Genomic_DNA"/>
</dbReference>
<protein>
    <submittedName>
        <fullName evidence="3">Peroxiredoxin bcp</fullName>
        <ecNumber evidence="3">1.11.1.15</ecNumber>
    </submittedName>
</protein>
<keyword evidence="1" id="KW-1133">Transmembrane helix</keyword>
<dbReference type="EC" id="1.11.1.15" evidence="3"/>
<feature type="domain" description="Alkyl hydroperoxide reductase subunit C/ Thiol specific antioxidant" evidence="2">
    <location>
        <begin position="56"/>
        <end position="95"/>
    </location>
</feature>
<feature type="transmembrane region" description="Helical" evidence="1">
    <location>
        <begin position="20"/>
        <end position="45"/>
    </location>
</feature>
<keyword evidence="1" id="KW-0812">Transmembrane</keyword>
<accession>A0A2H5XBL5</accession>
<dbReference type="GO" id="GO:0004601">
    <property type="term" value="F:peroxidase activity"/>
    <property type="evidence" value="ECO:0007669"/>
    <property type="project" value="UniProtKB-KW"/>
</dbReference>
<reference evidence="4" key="1">
    <citation type="submission" date="2017-09" db="EMBL/GenBank/DDBJ databases">
        <title>Metaegenomics of thermophilic ammonia-oxidizing enrichment culture.</title>
        <authorList>
            <person name="Kato S."/>
            <person name="Suzuki K."/>
        </authorList>
    </citation>
    <scope>NUCLEOTIDE SEQUENCE [LARGE SCALE GENOMIC DNA]</scope>
</reference>